<keyword evidence="5" id="KW-0812">Transmembrane</keyword>
<feature type="transmembrane region" description="Helical" evidence="5">
    <location>
        <begin position="273"/>
        <end position="293"/>
    </location>
</feature>
<dbReference type="KEGG" id="mpz:Marpi_0788"/>
<dbReference type="SUPFAM" id="SSF103190">
    <property type="entry name" value="Sensory domain-like"/>
    <property type="match status" value="1"/>
</dbReference>
<reference evidence="8 9" key="1">
    <citation type="journal article" date="2012" name="J. Bacteriol.">
        <title>Complete Genome Sequence of the Thermophilic, Piezophilic, Heterotrophic Bacterium Marinitoga piezophila KA3.</title>
        <authorList>
            <person name="Lucas S."/>
            <person name="Han J."/>
            <person name="Lapidus A."/>
            <person name="Cheng J.F."/>
            <person name="Goodwin L.A."/>
            <person name="Pitluck S."/>
            <person name="Peters L."/>
            <person name="Mikhailova N."/>
            <person name="Teshima H."/>
            <person name="Detter J.C."/>
            <person name="Han C."/>
            <person name="Tapia R."/>
            <person name="Land M."/>
            <person name="Hauser L."/>
            <person name="Kyrpides N.C."/>
            <person name="Ivanova N."/>
            <person name="Pagani I."/>
            <person name="Vannier P."/>
            <person name="Oger P."/>
            <person name="Bartlett D.H."/>
            <person name="Noll K.M."/>
            <person name="Woyke T."/>
            <person name="Jebbar M."/>
        </authorList>
    </citation>
    <scope>NUCLEOTIDE SEQUENCE [LARGE SCALE GENOMIC DNA]</scope>
    <source>
        <strain evidence="9">DSM 14283 / JCM 11233 / KA3</strain>
    </source>
</reference>
<dbReference type="InterPro" id="IPR029150">
    <property type="entry name" value="dCache_3"/>
</dbReference>
<proteinExistence type="inferred from homology"/>
<keyword evidence="5" id="KW-0472">Membrane</keyword>
<dbReference type="PROSITE" id="PS50111">
    <property type="entry name" value="CHEMOTAXIS_TRANSDUC_2"/>
    <property type="match status" value="1"/>
</dbReference>
<keyword evidence="5" id="KW-1133">Transmembrane helix</keyword>
<evidence type="ECO:0000259" key="6">
    <source>
        <dbReference type="PROSITE" id="PS50111"/>
    </source>
</evidence>
<accession>H2J6V0</accession>
<dbReference type="InterPro" id="IPR004089">
    <property type="entry name" value="MCPsignal_dom"/>
</dbReference>
<dbReference type="PANTHER" id="PTHR32089:SF112">
    <property type="entry name" value="LYSOZYME-LIKE PROTEIN-RELATED"/>
    <property type="match status" value="1"/>
</dbReference>
<dbReference type="CDD" id="cd11386">
    <property type="entry name" value="MCP_signal"/>
    <property type="match status" value="1"/>
</dbReference>
<evidence type="ECO:0000259" key="7">
    <source>
        <dbReference type="PROSITE" id="PS50885"/>
    </source>
</evidence>
<dbReference type="Pfam" id="PF00672">
    <property type="entry name" value="HAMP"/>
    <property type="match status" value="1"/>
</dbReference>
<evidence type="ECO:0000313" key="9">
    <source>
        <dbReference type="Proteomes" id="UP000007161"/>
    </source>
</evidence>
<organism evidence="8 9">
    <name type="scientific">Marinitoga piezophila (strain DSM 14283 / JCM 11233 / KA3)</name>
    <dbReference type="NCBI Taxonomy" id="443254"/>
    <lineage>
        <taxon>Bacteria</taxon>
        <taxon>Thermotogati</taxon>
        <taxon>Thermotogota</taxon>
        <taxon>Thermotogae</taxon>
        <taxon>Petrotogales</taxon>
        <taxon>Petrotogaceae</taxon>
        <taxon>Marinitoga</taxon>
    </lineage>
</organism>
<dbReference type="SMART" id="SM00304">
    <property type="entry name" value="HAMP"/>
    <property type="match status" value="1"/>
</dbReference>
<dbReference type="eggNOG" id="COG0840">
    <property type="taxonomic scope" value="Bacteria"/>
</dbReference>
<protein>
    <submittedName>
        <fullName evidence="8">Methyl-accepting chemotaxis protein</fullName>
    </submittedName>
</protein>
<evidence type="ECO:0000256" key="5">
    <source>
        <dbReference type="SAM" id="Phobius"/>
    </source>
</evidence>
<dbReference type="HOGENOM" id="CLU_000445_107_19_0"/>
<dbReference type="CDD" id="cd06225">
    <property type="entry name" value="HAMP"/>
    <property type="match status" value="1"/>
</dbReference>
<dbReference type="Gene3D" id="6.10.340.10">
    <property type="match status" value="1"/>
</dbReference>
<comment type="similarity">
    <text evidence="2">Belongs to the methyl-accepting chemotaxis (MCP) protein family.</text>
</comment>
<name>H2J6V0_MARPK</name>
<feature type="domain" description="HAMP" evidence="7">
    <location>
        <begin position="295"/>
        <end position="347"/>
    </location>
</feature>
<dbReference type="Pfam" id="PF14827">
    <property type="entry name" value="dCache_3"/>
    <property type="match status" value="1"/>
</dbReference>
<dbReference type="GO" id="GO:0007165">
    <property type="term" value="P:signal transduction"/>
    <property type="evidence" value="ECO:0007669"/>
    <property type="project" value="UniProtKB-KW"/>
</dbReference>
<feature type="domain" description="Methyl-accepting transducer" evidence="6">
    <location>
        <begin position="366"/>
        <end position="602"/>
    </location>
</feature>
<dbReference type="SUPFAM" id="SSF58104">
    <property type="entry name" value="Methyl-accepting chemotaxis protein (MCP) signaling domain"/>
    <property type="match status" value="1"/>
</dbReference>
<keyword evidence="1 3" id="KW-0807">Transducer</keyword>
<keyword evidence="9" id="KW-1185">Reference proteome</keyword>
<dbReference type="eggNOG" id="COG3290">
    <property type="taxonomic scope" value="Bacteria"/>
</dbReference>
<dbReference type="SMART" id="SM00283">
    <property type="entry name" value="MA"/>
    <property type="match status" value="1"/>
</dbReference>
<reference evidence="9" key="2">
    <citation type="submission" date="2012-01" db="EMBL/GenBank/DDBJ databases">
        <title>Complete sequence of chromosome of Marinitoga piezophila KA3.</title>
        <authorList>
            <person name="Lucas S."/>
            <person name="Han J."/>
            <person name="Lapidus A."/>
            <person name="Cheng J.-F."/>
            <person name="Goodwin L."/>
            <person name="Pitluck S."/>
            <person name="Peters L."/>
            <person name="Mikhailova N."/>
            <person name="Teshima H."/>
            <person name="Detter J.C."/>
            <person name="Han C."/>
            <person name="Tapia R."/>
            <person name="Land M."/>
            <person name="Hauser L."/>
            <person name="Kyrpides N."/>
            <person name="Ivanova N."/>
            <person name="Pagani I."/>
            <person name="Jebbar M."/>
            <person name="Vannier P."/>
            <person name="Oger P."/>
            <person name="Cario A."/>
            <person name="Bartlett D."/>
            <person name="Noll K.M."/>
            <person name="Woyke T."/>
        </authorList>
    </citation>
    <scope>NUCLEOTIDE SEQUENCE [LARGE SCALE GENOMIC DNA]</scope>
    <source>
        <strain evidence="9">DSM 14283 / JCM 11233 / KA3</strain>
    </source>
</reference>
<dbReference type="InterPro" id="IPR029151">
    <property type="entry name" value="Sensor-like_sf"/>
</dbReference>
<gene>
    <name evidence="8" type="ordered locus">Marpi_0788</name>
</gene>
<dbReference type="InterPro" id="IPR003660">
    <property type="entry name" value="HAMP_dom"/>
</dbReference>
<evidence type="ECO:0000313" key="8">
    <source>
        <dbReference type="EMBL" id="AEX85215.1"/>
    </source>
</evidence>
<dbReference type="PROSITE" id="PS50885">
    <property type="entry name" value="HAMP"/>
    <property type="match status" value="1"/>
</dbReference>
<sequence>MKMFHRYLLYFLIIGLLPILALFLVVLNGNKKVMHFNSQSRYELIESSVSRFFQNEFEQLSDIAKKYALDIELKEALKNEDREKAKEILVTAFETLKPIGIKVLEVEDKNGVVFYRGHHPGKFGDNKSEVVGVKLALQGKANYGFDFGKSGFGLRTFVPIMDNGNVIGVVQTGIPFSKESLDLFKKMLTTDMAVYTKDGLYATTSDEFTLNKDKILPIFNEIGDKKYELIHSDKKGISYLVLPLREPNGNLIGVLSVLVDTRKIDTLNSKIRGTILLTIFITLILVVIFAYIVTKVLLKRIHHLIEGLERMSEGDLTVELIDHGKDEMSHVFKRLEQMMDKFKSMLKTVIETGYELDSSSGKLIEVAQKTEKNAVFFHDESAEIEKNTNDVASAMEEITSGVEEIASSAQMVSENAQELSAIASETIQNAEEGTKSLKEIAEIIEEAVNQSKVTENKVEELLKLAENIGEIVETINTITEQTNLLALNAAIEAARAGEAGKGFAVVADEIRKLAEESKKATEEIAQILSHVQNGVKDVNGATLKTVDIINQIESGTQKVNENFDVILEKIEIINQRVESLTASSEEQSASTEEMAAAMDKSMKTILEISNKISEITRFSLEQKDDAKVLNSVSQELKQHSEALKENIKKFKI</sequence>
<dbReference type="EMBL" id="CP003257">
    <property type="protein sequence ID" value="AEX85215.1"/>
    <property type="molecule type" value="Genomic_DNA"/>
</dbReference>
<evidence type="ECO:0000256" key="4">
    <source>
        <dbReference type="SAM" id="Coils"/>
    </source>
</evidence>
<dbReference type="STRING" id="443254.Marpi_0788"/>
<dbReference type="Proteomes" id="UP000007161">
    <property type="component" value="Chromosome"/>
</dbReference>
<feature type="coiled-coil region" evidence="4">
    <location>
        <begin position="437"/>
        <end position="464"/>
    </location>
</feature>
<dbReference type="Pfam" id="PF00015">
    <property type="entry name" value="MCPsignal"/>
    <property type="match status" value="1"/>
</dbReference>
<dbReference type="AlphaFoldDB" id="H2J6V0"/>
<dbReference type="Gene3D" id="1.10.287.950">
    <property type="entry name" value="Methyl-accepting chemotaxis protein"/>
    <property type="match status" value="1"/>
</dbReference>
<dbReference type="OrthoDB" id="43680at2"/>
<evidence type="ECO:0000256" key="2">
    <source>
        <dbReference type="ARBA" id="ARBA00029447"/>
    </source>
</evidence>
<dbReference type="RefSeq" id="WP_014296287.1">
    <property type="nucleotide sequence ID" value="NC_016751.1"/>
</dbReference>
<keyword evidence="4" id="KW-0175">Coiled coil</keyword>
<evidence type="ECO:0000256" key="1">
    <source>
        <dbReference type="ARBA" id="ARBA00023224"/>
    </source>
</evidence>
<dbReference type="Gene3D" id="3.30.450.20">
    <property type="entry name" value="PAS domain"/>
    <property type="match status" value="1"/>
</dbReference>
<dbReference type="PANTHER" id="PTHR32089">
    <property type="entry name" value="METHYL-ACCEPTING CHEMOTAXIS PROTEIN MCPB"/>
    <property type="match status" value="1"/>
</dbReference>
<feature type="transmembrane region" description="Helical" evidence="5">
    <location>
        <begin position="7"/>
        <end position="27"/>
    </location>
</feature>
<dbReference type="GO" id="GO:0016020">
    <property type="term" value="C:membrane"/>
    <property type="evidence" value="ECO:0007669"/>
    <property type="project" value="InterPro"/>
</dbReference>
<evidence type="ECO:0000256" key="3">
    <source>
        <dbReference type="PROSITE-ProRule" id="PRU00284"/>
    </source>
</evidence>